<dbReference type="AlphaFoldDB" id="A0A316VTD9"/>
<feature type="compositionally biased region" description="Pro residues" evidence="1">
    <location>
        <begin position="283"/>
        <end position="293"/>
    </location>
</feature>
<feature type="region of interest" description="Disordered" evidence="1">
    <location>
        <begin position="160"/>
        <end position="197"/>
    </location>
</feature>
<feature type="compositionally biased region" description="Polar residues" evidence="1">
    <location>
        <begin position="475"/>
        <end position="488"/>
    </location>
</feature>
<dbReference type="InParanoid" id="A0A316VTD9"/>
<protein>
    <submittedName>
        <fullName evidence="2">Uncharacterized protein</fullName>
    </submittedName>
</protein>
<sequence length="608" mass="62516">MASGPASAPPGGGSLPLLRVRSIAPLPSFSIPHPIPSASDSISAFKLSILSILTLRTNPASATSSTPLFVSASERLKMEVLEGWRREMVLLELRQNAVIAPETRNSERAREMDQEIVGFVLEDHHDCGLLEEGDEVLVRIKAPHTLASLKLPPVPSGHTFGLPPGSLTRAGTLSAPPPYSEAAPREPSSHSSSVAGQPNANFHQYVYRDAARGVRVMTTQQAAMQNGIYGGVSGANRDAPANGQHLGVTGANGLSAPEANPRRLGPSRRASAGINGMPKPGAYKPPPISPPPAESSAAAPRPLRRPSSRGNVLASTPEVGVVSSPPHQQHFRSTSFGSTGSPATSFFPATGSGAAAVIPAHRRRNTSDEPGKGAAAAAAAAPNGGSASPSLAAPSPPLAMPSTALVIGPGVQGRFGNTPAEPVSQSIQNADYGNVKHFASFTAAGGEVRPTASSSKIGDRTSEQQRLGGVEGQDEVQTATPLAQSSRENAAALAAERGRGKRKGSYDQQDVGSAATPGAPPPLASPPILENERDARSKAAADAADRRAALARTQTAQRDGDVAGPSSMPAAASKDKLPPTPVSTDSPSAESHGYNLVHAKPESMKRRG</sequence>
<dbReference type="OrthoDB" id="5212574at2759"/>
<evidence type="ECO:0000256" key="1">
    <source>
        <dbReference type="SAM" id="MobiDB-lite"/>
    </source>
</evidence>
<feature type="compositionally biased region" description="Low complexity" evidence="1">
    <location>
        <begin position="373"/>
        <end position="393"/>
    </location>
</feature>
<dbReference type="EMBL" id="KZ819464">
    <property type="protein sequence ID" value="PWN39481.1"/>
    <property type="molecule type" value="Genomic_DNA"/>
</dbReference>
<dbReference type="Proteomes" id="UP000245783">
    <property type="component" value="Unassembled WGS sequence"/>
</dbReference>
<name>A0A316VTD9_9BASI</name>
<dbReference type="RefSeq" id="XP_025366641.1">
    <property type="nucleotide sequence ID" value="XM_025511240.1"/>
</dbReference>
<feature type="region of interest" description="Disordered" evidence="1">
    <location>
        <begin position="235"/>
        <end position="347"/>
    </location>
</feature>
<organism evidence="2 3">
    <name type="scientific">Ceraceosorus guamensis</name>
    <dbReference type="NCBI Taxonomy" id="1522189"/>
    <lineage>
        <taxon>Eukaryota</taxon>
        <taxon>Fungi</taxon>
        <taxon>Dikarya</taxon>
        <taxon>Basidiomycota</taxon>
        <taxon>Ustilaginomycotina</taxon>
        <taxon>Exobasidiomycetes</taxon>
        <taxon>Ceraceosorales</taxon>
        <taxon>Ceraceosoraceae</taxon>
        <taxon>Ceraceosorus</taxon>
    </lineage>
</organism>
<gene>
    <name evidence="2" type="ORF">IE81DRAFT_24265</name>
</gene>
<proteinExistence type="predicted"/>
<evidence type="ECO:0000313" key="2">
    <source>
        <dbReference type="EMBL" id="PWN39481.1"/>
    </source>
</evidence>
<dbReference type="GeneID" id="37033110"/>
<feature type="compositionally biased region" description="Basic and acidic residues" evidence="1">
    <location>
        <begin position="530"/>
        <end position="548"/>
    </location>
</feature>
<feature type="region of interest" description="Disordered" evidence="1">
    <location>
        <begin position="445"/>
        <end position="608"/>
    </location>
</feature>
<feature type="compositionally biased region" description="Polar residues" evidence="1">
    <location>
        <begin position="325"/>
        <end position="344"/>
    </location>
</feature>
<feature type="compositionally biased region" description="Basic and acidic residues" evidence="1">
    <location>
        <begin position="599"/>
        <end position="608"/>
    </location>
</feature>
<reference evidence="2 3" key="1">
    <citation type="journal article" date="2018" name="Mol. Biol. Evol.">
        <title>Broad Genomic Sampling Reveals a Smut Pathogenic Ancestry of the Fungal Clade Ustilaginomycotina.</title>
        <authorList>
            <person name="Kijpornyongpan T."/>
            <person name="Mondo S.J."/>
            <person name="Barry K."/>
            <person name="Sandor L."/>
            <person name="Lee J."/>
            <person name="Lipzen A."/>
            <person name="Pangilinan J."/>
            <person name="LaButti K."/>
            <person name="Hainaut M."/>
            <person name="Henrissat B."/>
            <person name="Grigoriev I.V."/>
            <person name="Spatafora J.W."/>
            <person name="Aime M.C."/>
        </authorList>
    </citation>
    <scope>NUCLEOTIDE SEQUENCE [LARGE SCALE GENOMIC DNA]</scope>
    <source>
        <strain evidence="2 3">MCA 4658</strain>
    </source>
</reference>
<accession>A0A316VTD9</accession>
<evidence type="ECO:0000313" key="3">
    <source>
        <dbReference type="Proteomes" id="UP000245783"/>
    </source>
</evidence>
<keyword evidence="3" id="KW-1185">Reference proteome</keyword>
<feature type="region of interest" description="Disordered" evidence="1">
    <location>
        <begin position="363"/>
        <end position="396"/>
    </location>
</feature>